<dbReference type="AlphaFoldDB" id="K0T151"/>
<feature type="region of interest" description="Disordered" evidence="2">
    <location>
        <begin position="1"/>
        <end position="21"/>
    </location>
</feature>
<feature type="non-terminal residue" evidence="3">
    <location>
        <position position="161"/>
    </location>
</feature>
<evidence type="ECO:0000256" key="2">
    <source>
        <dbReference type="SAM" id="MobiDB-lite"/>
    </source>
</evidence>
<keyword evidence="4" id="KW-1185">Reference proteome</keyword>
<proteinExistence type="predicted"/>
<dbReference type="EMBL" id="AGNL01013807">
    <property type="protein sequence ID" value="EJK67001.1"/>
    <property type="molecule type" value="Genomic_DNA"/>
</dbReference>
<sequence>MSHENDRKRTRGHDGAGAKAASLADLESMLRQALVRMDSLEKKNAAVMCETKALREDVEGLKEENRALKWSLSKLAGHVQRNWQYPESHAIQPDEYWRDKGFDDEEIPELQQHIMGGFVSAVSDLAHGVCDNITIGDCHSHDMVLHDAALEPHWIALTESL</sequence>
<evidence type="ECO:0000313" key="4">
    <source>
        <dbReference type="Proteomes" id="UP000266841"/>
    </source>
</evidence>
<feature type="compositionally biased region" description="Basic and acidic residues" evidence="2">
    <location>
        <begin position="1"/>
        <end position="16"/>
    </location>
</feature>
<accession>K0T151</accession>
<feature type="coiled-coil region" evidence="1">
    <location>
        <begin position="23"/>
        <end position="64"/>
    </location>
</feature>
<dbReference type="Proteomes" id="UP000266841">
    <property type="component" value="Unassembled WGS sequence"/>
</dbReference>
<evidence type="ECO:0000256" key="1">
    <source>
        <dbReference type="SAM" id="Coils"/>
    </source>
</evidence>
<comment type="caution">
    <text evidence="3">The sequence shown here is derived from an EMBL/GenBank/DDBJ whole genome shotgun (WGS) entry which is preliminary data.</text>
</comment>
<reference evidence="3 4" key="1">
    <citation type="journal article" date="2012" name="Genome Biol.">
        <title>Genome and low-iron response of an oceanic diatom adapted to chronic iron limitation.</title>
        <authorList>
            <person name="Lommer M."/>
            <person name="Specht M."/>
            <person name="Roy A.S."/>
            <person name="Kraemer L."/>
            <person name="Andreson R."/>
            <person name="Gutowska M.A."/>
            <person name="Wolf J."/>
            <person name="Bergner S.V."/>
            <person name="Schilhabel M.B."/>
            <person name="Klostermeier U.C."/>
            <person name="Beiko R.G."/>
            <person name="Rosenstiel P."/>
            <person name="Hippler M."/>
            <person name="Laroche J."/>
        </authorList>
    </citation>
    <scope>NUCLEOTIDE SEQUENCE [LARGE SCALE GENOMIC DNA]</scope>
    <source>
        <strain evidence="3 4">CCMP1005</strain>
    </source>
</reference>
<gene>
    <name evidence="3" type="ORF">THAOC_12018</name>
</gene>
<organism evidence="3 4">
    <name type="scientific">Thalassiosira oceanica</name>
    <name type="common">Marine diatom</name>
    <dbReference type="NCBI Taxonomy" id="159749"/>
    <lineage>
        <taxon>Eukaryota</taxon>
        <taxon>Sar</taxon>
        <taxon>Stramenopiles</taxon>
        <taxon>Ochrophyta</taxon>
        <taxon>Bacillariophyta</taxon>
        <taxon>Coscinodiscophyceae</taxon>
        <taxon>Thalassiosirophycidae</taxon>
        <taxon>Thalassiosirales</taxon>
        <taxon>Thalassiosiraceae</taxon>
        <taxon>Thalassiosira</taxon>
    </lineage>
</organism>
<evidence type="ECO:0000313" key="3">
    <source>
        <dbReference type="EMBL" id="EJK67001.1"/>
    </source>
</evidence>
<keyword evidence="1" id="KW-0175">Coiled coil</keyword>
<protein>
    <submittedName>
        <fullName evidence="3">Uncharacterized protein</fullName>
    </submittedName>
</protein>
<name>K0T151_THAOC</name>